<evidence type="ECO:0000313" key="1">
    <source>
        <dbReference type="EMBL" id="KAJ3782155.1"/>
    </source>
</evidence>
<dbReference type="Proteomes" id="UP001163798">
    <property type="component" value="Unassembled WGS sequence"/>
</dbReference>
<comment type="caution">
    <text evidence="1">The sequence shown here is derived from an EMBL/GenBank/DDBJ whole genome shotgun (WGS) entry which is preliminary data.</text>
</comment>
<evidence type="ECO:0000313" key="2">
    <source>
        <dbReference type="Proteomes" id="UP001163798"/>
    </source>
</evidence>
<proteinExistence type="predicted"/>
<gene>
    <name evidence="1" type="ORF">GGU10DRAFT_86435</name>
</gene>
<protein>
    <submittedName>
        <fullName evidence="1">Uncharacterized protein</fullName>
    </submittedName>
</protein>
<accession>A0AA38L3R9</accession>
<dbReference type="EMBL" id="MU793495">
    <property type="protein sequence ID" value="KAJ3782155.1"/>
    <property type="molecule type" value="Genomic_DNA"/>
</dbReference>
<dbReference type="AlphaFoldDB" id="A0AA38L3R9"/>
<reference evidence="1" key="1">
    <citation type="submission" date="2022-08" db="EMBL/GenBank/DDBJ databases">
        <authorList>
            <consortium name="DOE Joint Genome Institute"/>
            <person name="Min B."/>
            <person name="Riley R."/>
            <person name="Sierra-Patev S."/>
            <person name="Naranjo-Ortiz M."/>
            <person name="Looney B."/>
            <person name="Konkel Z."/>
            <person name="Slot J.C."/>
            <person name="Sakamoto Y."/>
            <person name="Steenwyk J.L."/>
            <person name="Rokas A."/>
            <person name="Carro J."/>
            <person name="Camarero S."/>
            <person name="Ferreira P."/>
            <person name="Molpeceres G."/>
            <person name="Ruiz-Duenas F.J."/>
            <person name="Serrano A."/>
            <person name="Henrissat B."/>
            <person name="Drula E."/>
            <person name="Hughes K.W."/>
            <person name="Mata J.L."/>
            <person name="Ishikawa N.K."/>
            <person name="Vargas-Isla R."/>
            <person name="Ushijima S."/>
            <person name="Smith C.A."/>
            <person name="Ahrendt S."/>
            <person name="Andreopoulos W."/>
            <person name="He G."/>
            <person name="Labutti K."/>
            <person name="Lipzen A."/>
            <person name="Ng V."/>
            <person name="Sandor L."/>
            <person name="Barry K."/>
            <person name="Martinez A.T."/>
            <person name="Xiao Y."/>
            <person name="Gibbons J.G."/>
            <person name="Terashima K."/>
            <person name="Hibbett D.S."/>
            <person name="Grigoriev I.V."/>
        </authorList>
    </citation>
    <scope>NUCLEOTIDE SEQUENCE</scope>
    <source>
        <strain evidence="1">TFB10291</strain>
    </source>
</reference>
<name>A0AA38L3R9_9AGAR</name>
<organism evidence="1 2">
    <name type="scientific">Lentinula aff. detonsa</name>
    <dbReference type="NCBI Taxonomy" id="2804958"/>
    <lineage>
        <taxon>Eukaryota</taxon>
        <taxon>Fungi</taxon>
        <taxon>Dikarya</taxon>
        <taxon>Basidiomycota</taxon>
        <taxon>Agaricomycotina</taxon>
        <taxon>Agaricomycetes</taxon>
        <taxon>Agaricomycetidae</taxon>
        <taxon>Agaricales</taxon>
        <taxon>Marasmiineae</taxon>
        <taxon>Omphalotaceae</taxon>
        <taxon>Lentinula</taxon>
    </lineage>
</organism>
<sequence>MGCFSPRSACLCLYGFILAPSYSGHLDRRFYWSECCSAFKAPPVCCLRAEAGSGNANKMSEYIAAKPTCPGESNEKSADMEIVTGLWRLVSTRPVKFHILYWGSN</sequence>
<keyword evidence="2" id="KW-1185">Reference proteome</keyword>